<dbReference type="AlphaFoldDB" id="A0A7S4K1H9"/>
<reference evidence="2" key="1">
    <citation type="submission" date="2021-01" db="EMBL/GenBank/DDBJ databases">
        <authorList>
            <person name="Corre E."/>
            <person name="Pelletier E."/>
            <person name="Niang G."/>
            <person name="Scheremetjew M."/>
            <person name="Finn R."/>
            <person name="Kale V."/>
            <person name="Holt S."/>
            <person name="Cochrane G."/>
            <person name="Meng A."/>
            <person name="Brown T."/>
            <person name="Cohen L."/>
        </authorList>
    </citation>
    <scope>NUCLEOTIDE SEQUENCE</scope>
    <source>
        <strain evidence="2">Isolate 1302-5</strain>
    </source>
</reference>
<name>A0A7S4K1H9_9STRA</name>
<feature type="compositionally biased region" description="Gly residues" evidence="1">
    <location>
        <begin position="30"/>
        <end position="42"/>
    </location>
</feature>
<organism evidence="2">
    <name type="scientific">Odontella aurita</name>
    <dbReference type="NCBI Taxonomy" id="265563"/>
    <lineage>
        <taxon>Eukaryota</taxon>
        <taxon>Sar</taxon>
        <taxon>Stramenopiles</taxon>
        <taxon>Ochrophyta</taxon>
        <taxon>Bacillariophyta</taxon>
        <taxon>Mediophyceae</taxon>
        <taxon>Biddulphiophycidae</taxon>
        <taxon>Eupodiscales</taxon>
        <taxon>Odontellaceae</taxon>
        <taxon>Odontella</taxon>
    </lineage>
</organism>
<accession>A0A7S4K1H9</accession>
<gene>
    <name evidence="2" type="ORF">OAUR00152_LOCUS37500</name>
</gene>
<evidence type="ECO:0000313" key="2">
    <source>
        <dbReference type="EMBL" id="CAE2280765.1"/>
    </source>
</evidence>
<proteinExistence type="predicted"/>
<dbReference type="EMBL" id="HBKQ01054650">
    <property type="protein sequence ID" value="CAE2280765.1"/>
    <property type="molecule type" value="Transcribed_RNA"/>
</dbReference>
<evidence type="ECO:0000256" key="1">
    <source>
        <dbReference type="SAM" id="MobiDB-lite"/>
    </source>
</evidence>
<protein>
    <submittedName>
        <fullName evidence="2">Uncharacterized protein</fullName>
    </submittedName>
</protein>
<feature type="region of interest" description="Disordered" evidence="1">
    <location>
        <begin position="22"/>
        <end position="42"/>
    </location>
</feature>
<sequence>MRKTWTRDGSCRFGNWSTAIQRDRDRDGPLRGGGSIRLSPGGGLSAVYASSPGLSPTRCHRQTSFLQLPSDEVWPIEETNCPPPSLSHTHHLKNIEIKLPFAHYHHAVPGASPICGQCM</sequence>